<dbReference type="Proteomes" id="UP001500984">
    <property type="component" value="Unassembled WGS sequence"/>
</dbReference>
<evidence type="ECO:0000313" key="9">
    <source>
        <dbReference type="Proteomes" id="UP001500984"/>
    </source>
</evidence>
<keyword evidence="3 5" id="KW-0238">DNA-binding</keyword>
<reference evidence="9" key="1">
    <citation type="journal article" date="2019" name="Int. J. Syst. Evol. Microbiol.">
        <title>The Global Catalogue of Microorganisms (GCM) 10K type strain sequencing project: providing services to taxonomists for standard genome sequencing and annotation.</title>
        <authorList>
            <consortium name="The Broad Institute Genomics Platform"/>
            <consortium name="The Broad Institute Genome Sequencing Center for Infectious Disease"/>
            <person name="Wu L."/>
            <person name="Ma J."/>
        </authorList>
    </citation>
    <scope>NUCLEOTIDE SEQUENCE [LARGE SCALE GENOMIC DNA]</scope>
    <source>
        <strain evidence="9">JCM 15900</strain>
    </source>
</reference>
<dbReference type="InterPro" id="IPR050090">
    <property type="entry name" value="Tyrosine_recombinase_XerCD"/>
</dbReference>
<evidence type="ECO:0000256" key="3">
    <source>
        <dbReference type="ARBA" id="ARBA00023125"/>
    </source>
</evidence>
<sequence length="401" mass="44940">MAKVSRRCGCRDENGKQYGAKCPKLKNPRHGTWGFRVSAGSDEAGKRRYVTDFSYASAEDAKEALAKVQRQLKRKTYSFEKITVKSYLEQWLQSREKHGELRATTARMYGRYITGDIVPALGSVELRKLTRSDVSDLMDGLRDAGRGAVTIRRIHAVLSSACSDAVKRGKLEVNPCGSVLLPKVERGQVKVWSREEVTKFLEVAGKHRLGSLFEVAVLTGMRRGELCGLRWEDVDFVERTATIRTTLVMAAGRDVVESTAKTDAGHRVVALSDRLVGALMEWKIRQDREREQWAETYQDSGRVWTYEDGRHLRPDYLTATLRKMLDRNGLPPLKFHGLRHQFASVLLESDVPLALVSKMLGHTTTAVTSDLYGHLMKGTAHRVADAAAAWLEPSPESDPVQ</sequence>
<dbReference type="InterPro" id="IPR011010">
    <property type="entry name" value="DNA_brk_join_enz"/>
</dbReference>
<dbReference type="Pfam" id="PF14659">
    <property type="entry name" value="Phage_int_SAM_3"/>
    <property type="match status" value="1"/>
</dbReference>
<evidence type="ECO:0000256" key="2">
    <source>
        <dbReference type="ARBA" id="ARBA00022908"/>
    </source>
</evidence>
<keyword evidence="4" id="KW-0233">DNA recombination</keyword>
<dbReference type="Pfam" id="PF00589">
    <property type="entry name" value="Phage_integrase"/>
    <property type="match status" value="1"/>
</dbReference>
<dbReference type="CDD" id="cd01189">
    <property type="entry name" value="INT_ICEBs1_C_like"/>
    <property type="match status" value="1"/>
</dbReference>
<keyword evidence="9" id="KW-1185">Reference proteome</keyword>
<evidence type="ECO:0000256" key="1">
    <source>
        <dbReference type="ARBA" id="ARBA00008857"/>
    </source>
</evidence>
<dbReference type="InterPro" id="IPR004107">
    <property type="entry name" value="Integrase_SAM-like_N"/>
</dbReference>
<evidence type="ECO:0000259" key="7">
    <source>
        <dbReference type="PROSITE" id="PS51900"/>
    </source>
</evidence>
<accession>A0ABP5I3Z8</accession>
<organism evidence="8 9">
    <name type="scientific">Brevibacterium salitolerans</name>
    <dbReference type="NCBI Taxonomy" id="1403566"/>
    <lineage>
        <taxon>Bacteria</taxon>
        <taxon>Bacillati</taxon>
        <taxon>Actinomycetota</taxon>
        <taxon>Actinomycetes</taxon>
        <taxon>Micrococcales</taxon>
        <taxon>Brevibacteriaceae</taxon>
        <taxon>Brevibacterium</taxon>
    </lineage>
</organism>
<name>A0ABP5I3Z8_9MICO</name>
<dbReference type="PROSITE" id="PS51898">
    <property type="entry name" value="TYR_RECOMBINASE"/>
    <property type="match status" value="1"/>
</dbReference>
<dbReference type="PANTHER" id="PTHR30349:SF64">
    <property type="entry name" value="PROPHAGE INTEGRASE INTD-RELATED"/>
    <property type="match status" value="1"/>
</dbReference>
<dbReference type="InterPro" id="IPR002104">
    <property type="entry name" value="Integrase_catalytic"/>
</dbReference>
<dbReference type="EMBL" id="BAAAPZ010000003">
    <property type="protein sequence ID" value="GAA2092552.1"/>
    <property type="molecule type" value="Genomic_DNA"/>
</dbReference>
<dbReference type="PROSITE" id="PS51900">
    <property type="entry name" value="CB"/>
    <property type="match status" value="1"/>
</dbReference>
<dbReference type="InterPro" id="IPR013762">
    <property type="entry name" value="Integrase-like_cat_sf"/>
</dbReference>
<dbReference type="Gene3D" id="1.10.443.10">
    <property type="entry name" value="Intergrase catalytic core"/>
    <property type="match status" value="1"/>
</dbReference>
<dbReference type="SUPFAM" id="SSF56349">
    <property type="entry name" value="DNA breaking-rejoining enzymes"/>
    <property type="match status" value="1"/>
</dbReference>
<dbReference type="PANTHER" id="PTHR30349">
    <property type="entry name" value="PHAGE INTEGRASE-RELATED"/>
    <property type="match status" value="1"/>
</dbReference>
<evidence type="ECO:0000256" key="5">
    <source>
        <dbReference type="PROSITE-ProRule" id="PRU01248"/>
    </source>
</evidence>
<feature type="domain" description="Core-binding (CB)" evidence="7">
    <location>
        <begin position="82"/>
        <end position="166"/>
    </location>
</feature>
<comment type="caution">
    <text evidence="8">The sequence shown here is derived from an EMBL/GenBank/DDBJ whole genome shotgun (WGS) entry which is preliminary data.</text>
</comment>
<feature type="domain" description="Tyr recombinase" evidence="6">
    <location>
        <begin position="187"/>
        <end position="385"/>
    </location>
</feature>
<dbReference type="InterPro" id="IPR010998">
    <property type="entry name" value="Integrase_recombinase_N"/>
</dbReference>
<evidence type="ECO:0000313" key="8">
    <source>
        <dbReference type="EMBL" id="GAA2092552.1"/>
    </source>
</evidence>
<evidence type="ECO:0000259" key="6">
    <source>
        <dbReference type="PROSITE" id="PS51898"/>
    </source>
</evidence>
<evidence type="ECO:0000256" key="4">
    <source>
        <dbReference type="ARBA" id="ARBA00023172"/>
    </source>
</evidence>
<dbReference type="RefSeq" id="WP_344335859.1">
    <property type="nucleotide sequence ID" value="NZ_BAAAPZ010000003.1"/>
</dbReference>
<gene>
    <name evidence="8" type="ORF">GCM10009823_10360</name>
</gene>
<dbReference type="Gene3D" id="1.10.150.130">
    <property type="match status" value="1"/>
</dbReference>
<protein>
    <submittedName>
        <fullName evidence="8">Site-specific integrase</fullName>
    </submittedName>
</protein>
<proteinExistence type="inferred from homology"/>
<keyword evidence="2" id="KW-0229">DNA integration</keyword>
<comment type="similarity">
    <text evidence="1">Belongs to the 'phage' integrase family.</text>
</comment>
<dbReference type="InterPro" id="IPR044068">
    <property type="entry name" value="CB"/>
</dbReference>